<evidence type="ECO:0000313" key="2">
    <source>
        <dbReference type="EMBL" id="KKK95849.1"/>
    </source>
</evidence>
<organism evidence="2">
    <name type="scientific">marine sediment metagenome</name>
    <dbReference type="NCBI Taxonomy" id="412755"/>
    <lineage>
        <taxon>unclassified sequences</taxon>
        <taxon>metagenomes</taxon>
        <taxon>ecological metagenomes</taxon>
    </lineage>
</organism>
<dbReference type="AlphaFoldDB" id="A0A0F9BZT5"/>
<keyword evidence="1" id="KW-1133">Transmembrane helix</keyword>
<gene>
    <name evidence="2" type="ORF">LCGC14_2668700</name>
</gene>
<feature type="transmembrane region" description="Helical" evidence="1">
    <location>
        <begin position="56"/>
        <end position="78"/>
    </location>
</feature>
<dbReference type="EMBL" id="LAZR01046729">
    <property type="protein sequence ID" value="KKK95849.1"/>
    <property type="molecule type" value="Genomic_DNA"/>
</dbReference>
<feature type="non-terminal residue" evidence="2">
    <location>
        <position position="1"/>
    </location>
</feature>
<protein>
    <submittedName>
        <fullName evidence="2">Uncharacterized protein</fullName>
    </submittedName>
</protein>
<reference evidence="2" key="1">
    <citation type="journal article" date="2015" name="Nature">
        <title>Complex archaea that bridge the gap between prokaryotes and eukaryotes.</title>
        <authorList>
            <person name="Spang A."/>
            <person name="Saw J.H."/>
            <person name="Jorgensen S.L."/>
            <person name="Zaremba-Niedzwiedzka K."/>
            <person name="Martijn J."/>
            <person name="Lind A.E."/>
            <person name="van Eijk R."/>
            <person name="Schleper C."/>
            <person name="Guy L."/>
            <person name="Ettema T.J."/>
        </authorList>
    </citation>
    <scope>NUCLEOTIDE SEQUENCE</scope>
</reference>
<sequence length="162" mass="17067">GASVEVQAYDGFGNLTGGIVTLDIHEGIVVETFRNENTTNSGSNGADDYTRVGAGWTFALVTSFPAFLIGGVLAKAFVQQILGSSRGIAMKFNIGDAEYWQLAFPGGLDPRSYRAKKALLGEVTTRINSRNTQVIGLNMAGVGKSLLGGYLGDVQQYPAAEA</sequence>
<evidence type="ECO:0000256" key="1">
    <source>
        <dbReference type="SAM" id="Phobius"/>
    </source>
</evidence>
<name>A0A0F9BZT5_9ZZZZ</name>
<proteinExistence type="predicted"/>
<keyword evidence="1" id="KW-0472">Membrane</keyword>
<keyword evidence="1" id="KW-0812">Transmembrane</keyword>
<comment type="caution">
    <text evidence="2">The sequence shown here is derived from an EMBL/GenBank/DDBJ whole genome shotgun (WGS) entry which is preliminary data.</text>
</comment>
<accession>A0A0F9BZT5</accession>